<evidence type="ECO:0000256" key="3">
    <source>
        <dbReference type="ARBA" id="ARBA00023172"/>
    </source>
</evidence>
<protein>
    <submittedName>
        <fullName evidence="5">Tyrosine-type recombinase/integrase</fullName>
    </submittedName>
</protein>
<keyword evidence="2" id="KW-0238">DNA-binding</keyword>
<accession>A0A553UJH9</accession>
<sequence length="263" mass="30374">MKFYNRNGKLYLEQYIEGKWDRKSLFCDDTPDNRAMWAIKLGMNRKLKAKAKFKPVKKQGGGVVAQEWRIKVAFVVDQLMETYAHLKETSQTHTRQIMDRVLELLDHPVYMGEIDKPTLHQFYNKLAARGYARSYTSAIIKMLQKLLDFAMVMDYIDLNPFFKRKLKTPTPSKKKPLSDAEVTAIISTCKPGIFCTYLVVAIFTGARMGEILALRRSDIDFERNTIRIERAINQLGKITTPKTESSIRTIEMPDPVKSPFEAH</sequence>
<keyword evidence="6" id="KW-1185">Reference proteome</keyword>
<dbReference type="PANTHER" id="PTHR30349:SF64">
    <property type="entry name" value="PROPHAGE INTEGRASE INTD-RELATED"/>
    <property type="match status" value="1"/>
</dbReference>
<reference evidence="5" key="2">
    <citation type="submission" date="2019-07" db="EMBL/GenBank/DDBJ databases">
        <authorList>
            <person name="Papic B."/>
        </authorList>
    </citation>
    <scope>NUCLEOTIDE SEQUENCE [LARGE SCALE GENOMIC DNA]</scope>
    <source>
        <strain evidence="5">L8b</strain>
    </source>
</reference>
<proteinExistence type="inferred from homology"/>
<dbReference type="InterPro" id="IPR011010">
    <property type="entry name" value="DNA_brk_join_enz"/>
</dbReference>
<evidence type="ECO:0000259" key="4">
    <source>
        <dbReference type="PROSITE" id="PS51898"/>
    </source>
</evidence>
<dbReference type="SUPFAM" id="SSF56349">
    <property type="entry name" value="DNA breaking-rejoining enzymes"/>
    <property type="match status" value="1"/>
</dbReference>
<dbReference type="Gene3D" id="1.10.150.130">
    <property type="match status" value="1"/>
</dbReference>
<keyword evidence="3" id="KW-0233">DNA recombination</keyword>
<reference evidence="5" key="1">
    <citation type="submission" date="2019-07" db="EMBL/GenBank/DDBJ databases">
        <title>Helicobacter labacensis sp. nov., Helicobacter mehlei sp. nov. and Helicobacter vulpis sp. nov., isolated from gastric mucosa of red fox (Vulpis vulpis).</title>
        <authorList>
            <person name="Kusar D."/>
            <person name="Gruntar I."/>
            <person name="Pate M."/>
            <person name="Zajc U."/>
            <person name="Ocepek M."/>
        </authorList>
    </citation>
    <scope>NUCLEOTIDE SEQUENCE [LARGE SCALE GENOMIC DNA]</scope>
    <source>
        <strain evidence="5">L8b</strain>
    </source>
</reference>
<evidence type="ECO:0000256" key="2">
    <source>
        <dbReference type="ARBA" id="ARBA00023125"/>
    </source>
</evidence>
<dbReference type="InterPro" id="IPR013762">
    <property type="entry name" value="Integrase-like_cat_sf"/>
</dbReference>
<comment type="caution">
    <text evidence="5">The sequence shown here is derived from an EMBL/GenBank/DDBJ whole genome shotgun (WGS) entry which is preliminary data.</text>
</comment>
<dbReference type="AlphaFoldDB" id="A0A553UJH9"/>
<evidence type="ECO:0000313" key="5">
    <source>
        <dbReference type="EMBL" id="TSA80340.1"/>
    </source>
</evidence>
<dbReference type="RefSeq" id="WP_120948720.1">
    <property type="nucleotide sequence ID" value="NZ_QXQS01000023.1"/>
</dbReference>
<organism evidence="5 6">
    <name type="scientific">Helicobacter mehlei</name>
    <dbReference type="NCBI Taxonomy" id="2316080"/>
    <lineage>
        <taxon>Bacteria</taxon>
        <taxon>Pseudomonadati</taxon>
        <taxon>Campylobacterota</taxon>
        <taxon>Epsilonproteobacteria</taxon>
        <taxon>Campylobacterales</taxon>
        <taxon>Helicobacteraceae</taxon>
        <taxon>Helicobacter</taxon>
    </lineage>
</organism>
<dbReference type="InterPro" id="IPR002104">
    <property type="entry name" value="Integrase_catalytic"/>
</dbReference>
<dbReference type="GO" id="GO:0006310">
    <property type="term" value="P:DNA recombination"/>
    <property type="evidence" value="ECO:0007669"/>
    <property type="project" value="UniProtKB-KW"/>
</dbReference>
<name>A0A553UJH9_9HELI</name>
<dbReference type="PANTHER" id="PTHR30349">
    <property type="entry name" value="PHAGE INTEGRASE-RELATED"/>
    <property type="match status" value="1"/>
</dbReference>
<dbReference type="GO" id="GO:0003677">
    <property type="term" value="F:DNA binding"/>
    <property type="evidence" value="ECO:0007669"/>
    <property type="project" value="UniProtKB-KW"/>
</dbReference>
<dbReference type="Gene3D" id="1.10.443.10">
    <property type="entry name" value="Intergrase catalytic core"/>
    <property type="match status" value="1"/>
</dbReference>
<evidence type="ECO:0000313" key="6">
    <source>
        <dbReference type="Proteomes" id="UP000319322"/>
    </source>
</evidence>
<dbReference type="GO" id="GO:0015074">
    <property type="term" value="P:DNA integration"/>
    <property type="evidence" value="ECO:0007669"/>
    <property type="project" value="InterPro"/>
</dbReference>
<feature type="domain" description="Tyr recombinase" evidence="4">
    <location>
        <begin position="172"/>
        <end position="263"/>
    </location>
</feature>
<comment type="similarity">
    <text evidence="1">Belongs to the 'phage' integrase family.</text>
</comment>
<dbReference type="InterPro" id="IPR010998">
    <property type="entry name" value="Integrase_recombinase_N"/>
</dbReference>
<dbReference type="EMBL" id="VKGC01000028">
    <property type="protein sequence ID" value="TSA80340.1"/>
    <property type="molecule type" value="Genomic_DNA"/>
</dbReference>
<dbReference type="PROSITE" id="PS51898">
    <property type="entry name" value="TYR_RECOMBINASE"/>
    <property type="match status" value="1"/>
</dbReference>
<evidence type="ECO:0000256" key="1">
    <source>
        <dbReference type="ARBA" id="ARBA00008857"/>
    </source>
</evidence>
<dbReference type="InterPro" id="IPR050090">
    <property type="entry name" value="Tyrosine_recombinase_XerCD"/>
</dbReference>
<gene>
    <name evidence="5" type="ORF">FNE76_07425</name>
</gene>
<dbReference type="Proteomes" id="UP000319322">
    <property type="component" value="Unassembled WGS sequence"/>
</dbReference>